<evidence type="ECO:0000259" key="5">
    <source>
        <dbReference type="PROSITE" id="PS50089"/>
    </source>
</evidence>
<protein>
    <recommendedName>
        <fullName evidence="5">RING-type domain-containing protein</fullName>
    </recommendedName>
</protein>
<reference evidence="6" key="1">
    <citation type="journal article" date="2020" name="Stud. Mycol.">
        <title>101 Dothideomycetes genomes: a test case for predicting lifestyles and emergence of pathogens.</title>
        <authorList>
            <person name="Haridas S."/>
            <person name="Albert R."/>
            <person name="Binder M."/>
            <person name="Bloem J."/>
            <person name="Labutti K."/>
            <person name="Salamov A."/>
            <person name="Andreopoulos B."/>
            <person name="Baker S."/>
            <person name="Barry K."/>
            <person name="Bills G."/>
            <person name="Bluhm B."/>
            <person name="Cannon C."/>
            <person name="Castanera R."/>
            <person name="Culley D."/>
            <person name="Daum C."/>
            <person name="Ezra D."/>
            <person name="Gonzalez J."/>
            <person name="Henrissat B."/>
            <person name="Kuo A."/>
            <person name="Liang C."/>
            <person name="Lipzen A."/>
            <person name="Lutzoni F."/>
            <person name="Magnuson J."/>
            <person name="Mondo S."/>
            <person name="Nolan M."/>
            <person name="Ohm R."/>
            <person name="Pangilinan J."/>
            <person name="Park H.-J."/>
            <person name="Ramirez L."/>
            <person name="Alfaro M."/>
            <person name="Sun H."/>
            <person name="Tritt A."/>
            <person name="Yoshinaga Y."/>
            <person name="Zwiers L.-H."/>
            <person name="Turgeon B."/>
            <person name="Goodwin S."/>
            <person name="Spatafora J."/>
            <person name="Crous P."/>
            <person name="Grigoriev I."/>
        </authorList>
    </citation>
    <scope>NUCLEOTIDE SEQUENCE</scope>
    <source>
        <strain evidence="6">CBS 119687</strain>
    </source>
</reference>
<evidence type="ECO:0000256" key="2">
    <source>
        <dbReference type="SAM" id="MobiDB-lite"/>
    </source>
</evidence>
<dbReference type="RefSeq" id="XP_033527841.1">
    <property type="nucleotide sequence ID" value="XM_033662236.1"/>
</dbReference>
<dbReference type="GO" id="GO:0061630">
    <property type="term" value="F:ubiquitin protein ligase activity"/>
    <property type="evidence" value="ECO:0007669"/>
    <property type="project" value="TreeGrafter"/>
</dbReference>
<dbReference type="AlphaFoldDB" id="A0A6A6AR75"/>
<dbReference type="CDD" id="cd16454">
    <property type="entry name" value="RING-H2_PA-TM-RING"/>
    <property type="match status" value="1"/>
</dbReference>
<organism evidence="6 7">
    <name type="scientific">Dothidotthia symphoricarpi CBS 119687</name>
    <dbReference type="NCBI Taxonomy" id="1392245"/>
    <lineage>
        <taxon>Eukaryota</taxon>
        <taxon>Fungi</taxon>
        <taxon>Dikarya</taxon>
        <taxon>Ascomycota</taxon>
        <taxon>Pezizomycotina</taxon>
        <taxon>Dothideomycetes</taxon>
        <taxon>Pleosporomycetidae</taxon>
        <taxon>Pleosporales</taxon>
        <taxon>Dothidotthiaceae</taxon>
        <taxon>Dothidotthia</taxon>
    </lineage>
</organism>
<dbReference type="Pfam" id="PF13639">
    <property type="entry name" value="zf-RING_2"/>
    <property type="match status" value="1"/>
</dbReference>
<dbReference type="PANTHER" id="PTHR22765">
    <property type="entry name" value="RING FINGER AND PROTEASE ASSOCIATED DOMAIN-CONTAINING"/>
    <property type="match status" value="1"/>
</dbReference>
<keyword evidence="3" id="KW-0812">Transmembrane</keyword>
<feature type="compositionally biased region" description="Low complexity" evidence="2">
    <location>
        <begin position="408"/>
        <end position="421"/>
    </location>
</feature>
<proteinExistence type="predicted"/>
<dbReference type="InterPro" id="IPR013083">
    <property type="entry name" value="Znf_RING/FYVE/PHD"/>
</dbReference>
<keyword evidence="1" id="KW-0479">Metal-binding</keyword>
<dbReference type="PANTHER" id="PTHR22765:SF416">
    <property type="entry name" value="E3 UBIQUITIN-PROTEIN LIGASE GODZILLA"/>
    <property type="match status" value="1"/>
</dbReference>
<dbReference type="Gene3D" id="3.30.40.10">
    <property type="entry name" value="Zinc/RING finger domain, C3HC4 (zinc finger)"/>
    <property type="match status" value="1"/>
</dbReference>
<evidence type="ECO:0000256" key="4">
    <source>
        <dbReference type="SAM" id="SignalP"/>
    </source>
</evidence>
<feature type="chain" id="PRO_5025673188" description="RING-type domain-containing protein" evidence="4">
    <location>
        <begin position="25"/>
        <end position="524"/>
    </location>
</feature>
<gene>
    <name evidence="6" type="ORF">P153DRAFT_157138</name>
</gene>
<dbReference type="Proteomes" id="UP000799771">
    <property type="component" value="Unassembled WGS sequence"/>
</dbReference>
<feature type="compositionally biased region" description="Low complexity" evidence="2">
    <location>
        <begin position="292"/>
        <end position="322"/>
    </location>
</feature>
<keyword evidence="3" id="KW-1133">Transmembrane helix</keyword>
<evidence type="ECO:0000313" key="6">
    <source>
        <dbReference type="EMBL" id="KAF2133454.1"/>
    </source>
</evidence>
<dbReference type="SMART" id="SM00184">
    <property type="entry name" value="RING"/>
    <property type="match status" value="1"/>
</dbReference>
<dbReference type="GeneID" id="54402668"/>
<keyword evidence="1" id="KW-0863">Zinc-finger</keyword>
<feature type="transmembrane region" description="Helical" evidence="3">
    <location>
        <begin position="199"/>
        <end position="225"/>
    </location>
</feature>
<feature type="region of interest" description="Disordered" evidence="2">
    <location>
        <begin position="266"/>
        <end position="324"/>
    </location>
</feature>
<feature type="region of interest" description="Disordered" evidence="2">
    <location>
        <begin position="469"/>
        <end position="524"/>
    </location>
</feature>
<dbReference type="GO" id="GO:0008270">
    <property type="term" value="F:zinc ion binding"/>
    <property type="evidence" value="ECO:0007669"/>
    <property type="project" value="UniProtKB-KW"/>
</dbReference>
<dbReference type="OrthoDB" id="8062037at2759"/>
<evidence type="ECO:0000256" key="3">
    <source>
        <dbReference type="SAM" id="Phobius"/>
    </source>
</evidence>
<evidence type="ECO:0000256" key="1">
    <source>
        <dbReference type="PROSITE-ProRule" id="PRU00175"/>
    </source>
</evidence>
<sequence>MLLQGLSRLPWPLRCVLFAAVATATISPSNSSTANARFQGTIPLRLSGDANQIAGLIPLTRQAASQNIDGNLYVTNFSSVANISDSEIAYISCNPNDYPGNVDAQRVFDDAYQNAKISGVILYSTDTDYCNYEQATGQASMQGFPILSMTSKQDSATVLDSAVNSPPQMKYFVQVQANSASSSAFGSQQNPLGPTPSTAVAMIILYAITGCITGLFLIIIITGAIRAHRHPERYGPRNVLGRPRQSRARGLGRAILDTIPIVKFGEKEPEKPTDVELGSGSETRDVDGGTGVPTTTEVAEPTKTEGTPTVAATAPNTSPTATEHASGIAPAQSLAEGVGAAKNIDTNNNEDSSLGCSICTEDFENGQDIRVLPCDHKFHPDCVDPWLLNVSGTCPLCRVDLRPVTSRDSTSTDPDAAALAPPLNPDPESTSSRRRSAFRDILSLRQRPNASAEERISALRRLREQRVANASTDDVGRNRRSRRMSARLGDVFSGRTRRVSPGRLPPPQQQQQRDGETGVSEQRE</sequence>
<feature type="domain" description="RING-type" evidence="5">
    <location>
        <begin position="356"/>
        <end position="398"/>
    </location>
</feature>
<name>A0A6A6AR75_9PLEO</name>
<dbReference type="SUPFAM" id="SSF57850">
    <property type="entry name" value="RING/U-box"/>
    <property type="match status" value="1"/>
</dbReference>
<dbReference type="PROSITE" id="PS50089">
    <property type="entry name" value="ZF_RING_2"/>
    <property type="match status" value="1"/>
</dbReference>
<dbReference type="InterPro" id="IPR001841">
    <property type="entry name" value="Znf_RING"/>
</dbReference>
<feature type="region of interest" description="Disordered" evidence="2">
    <location>
        <begin position="404"/>
        <end position="435"/>
    </location>
</feature>
<feature type="signal peptide" evidence="4">
    <location>
        <begin position="1"/>
        <end position="24"/>
    </location>
</feature>
<evidence type="ECO:0000313" key="7">
    <source>
        <dbReference type="Proteomes" id="UP000799771"/>
    </source>
</evidence>
<accession>A0A6A6AR75</accession>
<keyword evidence="1" id="KW-0862">Zinc</keyword>
<feature type="compositionally biased region" description="Basic and acidic residues" evidence="2">
    <location>
        <begin position="513"/>
        <end position="524"/>
    </location>
</feature>
<dbReference type="GO" id="GO:0006511">
    <property type="term" value="P:ubiquitin-dependent protein catabolic process"/>
    <property type="evidence" value="ECO:0007669"/>
    <property type="project" value="TreeGrafter"/>
</dbReference>
<dbReference type="InterPro" id="IPR051826">
    <property type="entry name" value="E3_ubiquitin-ligase_domain"/>
</dbReference>
<dbReference type="EMBL" id="ML977499">
    <property type="protein sequence ID" value="KAF2133454.1"/>
    <property type="molecule type" value="Genomic_DNA"/>
</dbReference>
<keyword evidence="4" id="KW-0732">Signal</keyword>
<keyword evidence="3" id="KW-0472">Membrane</keyword>
<dbReference type="GO" id="GO:0005737">
    <property type="term" value="C:cytoplasm"/>
    <property type="evidence" value="ECO:0007669"/>
    <property type="project" value="TreeGrafter"/>
</dbReference>
<keyword evidence="7" id="KW-1185">Reference proteome</keyword>